<dbReference type="AlphaFoldDB" id="A0A4R1BGK8"/>
<feature type="domain" description="CBS" evidence="3">
    <location>
        <begin position="98"/>
        <end position="154"/>
    </location>
</feature>
<dbReference type="PANTHER" id="PTHR43080:SF2">
    <property type="entry name" value="CBS DOMAIN-CONTAINING PROTEIN"/>
    <property type="match status" value="1"/>
</dbReference>
<dbReference type="InterPro" id="IPR046342">
    <property type="entry name" value="CBS_dom_sf"/>
</dbReference>
<feature type="domain" description="CBS" evidence="3">
    <location>
        <begin position="8"/>
        <end position="66"/>
    </location>
</feature>
<reference evidence="4 5" key="1">
    <citation type="submission" date="2019-03" db="EMBL/GenBank/DDBJ databases">
        <title>Genome sequence of Thiobacillaceae bacterium LSR1, a sulfur-oxidizing bacterium isolated from freshwater sediment.</title>
        <authorList>
            <person name="Li S."/>
        </authorList>
    </citation>
    <scope>NUCLEOTIDE SEQUENCE [LARGE SCALE GENOMIC DNA]</scope>
    <source>
        <strain evidence="4 5">LSR1</strain>
    </source>
</reference>
<dbReference type="Pfam" id="PF00571">
    <property type="entry name" value="CBS"/>
    <property type="match status" value="2"/>
</dbReference>
<dbReference type="CDD" id="cd02205">
    <property type="entry name" value="CBS_pair_SF"/>
    <property type="match status" value="1"/>
</dbReference>
<dbReference type="PROSITE" id="PS51371">
    <property type="entry name" value="CBS"/>
    <property type="match status" value="2"/>
</dbReference>
<comment type="caution">
    <text evidence="4">The sequence shown here is derived from an EMBL/GenBank/DDBJ whole genome shotgun (WGS) entry which is preliminary data.</text>
</comment>
<gene>
    <name evidence="4" type="ORF">EZJ19_05570</name>
</gene>
<dbReference type="Proteomes" id="UP000295443">
    <property type="component" value="Unassembled WGS sequence"/>
</dbReference>
<dbReference type="OrthoDB" id="9807125at2"/>
<evidence type="ECO:0000313" key="5">
    <source>
        <dbReference type="Proteomes" id="UP000295443"/>
    </source>
</evidence>
<dbReference type="InterPro" id="IPR000644">
    <property type="entry name" value="CBS_dom"/>
</dbReference>
<dbReference type="SMART" id="SM00116">
    <property type="entry name" value="CBS"/>
    <property type="match status" value="2"/>
</dbReference>
<organism evidence="4 5">
    <name type="scientific">Parasulfuritortus cantonensis</name>
    <dbReference type="NCBI Taxonomy" id="2528202"/>
    <lineage>
        <taxon>Bacteria</taxon>
        <taxon>Pseudomonadati</taxon>
        <taxon>Pseudomonadota</taxon>
        <taxon>Betaproteobacteria</taxon>
        <taxon>Nitrosomonadales</taxon>
        <taxon>Thiobacillaceae</taxon>
        <taxon>Parasulfuritortus</taxon>
    </lineage>
</organism>
<keyword evidence="5" id="KW-1185">Reference proteome</keyword>
<proteinExistence type="predicted"/>
<evidence type="ECO:0000256" key="2">
    <source>
        <dbReference type="PROSITE-ProRule" id="PRU00703"/>
    </source>
</evidence>
<dbReference type="InterPro" id="IPR051257">
    <property type="entry name" value="Diverse_CBS-Domain"/>
</dbReference>
<evidence type="ECO:0000259" key="3">
    <source>
        <dbReference type="PROSITE" id="PS51371"/>
    </source>
</evidence>
<dbReference type="EMBL" id="SJZB01000018">
    <property type="protein sequence ID" value="TCJ16366.1"/>
    <property type="molecule type" value="Genomic_DNA"/>
</dbReference>
<sequence length="154" mass="16649">MTVRALPVCPPTLTLAPEATVAEAMSMMIQREVNHIPLCEPGGRFLGLISSNAILRALVPASARVEHGVENLNFVGDALPMLLDHMKGNADRRVVELADASVAPVRMETPLLEAALLLSRTNTPLPVVGDEGRLLGMMSRRMLLTYLLDKSRNG</sequence>
<name>A0A4R1BGK8_9PROT</name>
<dbReference type="RefSeq" id="WP_131445298.1">
    <property type="nucleotide sequence ID" value="NZ_SJZB01000018.1"/>
</dbReference>
<dbReference type="SUPFAM" id="SSF54631">
    <property type="entry name" value="CBS-domain pair"/>
    <property type="match status" value="1"/>
</dbReference>
<dbReference type="Gene3D" id="3.10.580.10">
    <property type="entry name" value="CBS-domain"/>
    <property type="match status" value="1"/>
</dbReference>
<evidence type="ECO:0000313" key="4">
    <source>
        <dbReference type="EMBL" id="TCJ16366.1"/>
    </source>
</evidence>
<protein>
    <submittedName>
        <fullName evidence="4">CBS domain-containing protein</fullName>
    </submittedName>
</protein>
<dbReference type="PANTHER" id="PTHR43080">
    <property type="entry name" value="CBS DOMAIN-CONTAINING PROTEIN CBSX3, MITOCHONDRIAL"/>
    <property type="match status" value="1"/>
</dbReference>
<accession>A0A4R1BGK8</accession>
<evidence type="ECO:0000256" key="1">
    <source>
        <dbReference type="ARBA" id="ARBA00023122"/>
    </source>
</evidence>
<dbReference type="Gene3D" id="3.90.1280.20">
    <property type="match status" value="1"/>
</dbReference>
<keyword evidence="1 2" id="KW-0129">CBS domain</keyword>